<gene>
    <name evidence="2" type="ORF">BU52_22930</name>
</gene>
<dbReference type="SUPFAM" id="SSF52317">
    <property type="entry name" value="Class I glutamine amidotransferase-like"/>
    <property type="match status" value="1"/>
</dbReference>
<dbReference type="STRING" id="55952.BU52_22930"/>
<keyword evidence="3" id="KW-1185">Reference proteome</keyword>
<evidence type="ECO:0000313" key="3">
    <source>
        <dbReference type="Proteomes" id="UP000028341"/>
    </source>
</evidence>
<protein>
    <submittedName>
        <fullName evidence="2">Glutamine amidotransferase</fullName>
    </submittedName>
</protein>
<reference evidence="2 3" key="1">
    <citation type="submission" date="2014-02" db="EMBL/GenBank/DDBJ databases">
        <title>The genome announcement of Streptomyces toyocaensis NRRL15009.</title>
        <authorList>
            <person name="Hong H.-J."/>
            <person name="Kwun M.J."/>
        </authorList>
    </citation>
    <scope>NUCLEOTIDE SEQUENCE [LARGE SCALE GENOMIC DNA]</scope>
    <source>
        <strain evidence="2 3">NRRL 15009</strain>
    </source>
</reference>
<dbReference type="PANTHER" id="PTHR42695:SF5">
    <property type="entry name" value="GLUTAMINE AMIDOTRANSFERASE YLR126C-RELATED"/>
    <property type="match status" value="1"/>
</dbReference>
<organism evidence="2 3">
    <name type="scientific">Streptomyces toyocaensis</name>
    <dbReference type="NCBI Taxonomy" id="55952"/>
    <lineage>
        <taxon>Bacteria</taxon>
        <taxon>Bacillati</taxon>
        <taxon>Actinomycetota</taxon>
        <taxon>Actinomycetes</taxon>
        <taxon>Kitasatosporales</taxon>
        <taxon>Streptomycetaceae</taxon>
        <taxon>Streptomyces</taxon>
    </lineage>
</organism>
<dbReference type="PROSITE" id="PS51273">
    <property type="entry name" value="GATASE_TYPE_1"/>
    <property type="match status" value="1"/>
</dbReference>
<dbReference type="Proteomes" id="UP000028341">
    <property type="component" value="Unassembled WGS sequence"/>
</dbReference>
<dbReference type="PANTHER" id="PTHR42695">
    <property type="entry name" value="GLUTAMINE AMIDOTRANSFERASE YLR126C-RELATED"/>
    <property type="match status" value="1"/>
</dbReference>
<proteinExistence type="predicted"/>
<dbReference type="InterPro" id="IPR044992">
    <property type="entry name" value="ChyE-like"/>
</dbReference>
<dbReference type="NCBIfam" id="NF005458">
    <property type="entry name" value="PRK07053.1"/>
    <property type="match status" value="1"/>
</dbReference>
<dbReference type="RefSeq" id="WP_037937151.1">
    <property type="nucleotide sequence ID" value="NZ_JBFADL010000007.1"/>
</dbReference>
<dbReference type="Pfam" id="PF00117">
    <property type="entry name" value="GATase"/>
    <property type="match status" value="1"/>
</dbReference>
<dbReference type="Gene3D" id="3.40.50.880">
    <property type="match status" value="1"/>
</dbReference>
<keyword evidence="2" id="KW-0808">Transferase</keyword>
<dbReference type="InterPro" id="IPR017926">
    <property type="entry name" value="GATASE"/>
</dbReference>
<dbReference type="EMBL" id="JFCB01000022">
    <property type="protein sequence ID" value="KES04898.1"/>
    <property type="molecule type" value="Genomic_DNA"/>
</dbReference>
<name>A0A081XMX5_STRTO</name>
<dbReference type="AlphaFoldDB" id="A0A081XMX5"/>
<dbReference type="GO" id="GO:0005829">
    <property type="term" value="C:cytosol"/>
    <property type="evidence" value="ECO:0007669"/>
    <property type="project" value="TreeGrafter"/>
</dbReference>
<evidence type="ECO:0000259" key="1">
    <source>
        <dbReference type="Pfam" id="PF00117"/>
    </source>
</evidence>
<feature type="domain" description="Glutamine amidotransferase" evidence="1">
    <location>
        <begin position="39"/>
        <end position="188"/>
    </location>
</feature>
<accession>A0A081XMX5</accession>
<sequence length="242" mass="25391">MPTDTADTSPSRTALAVRHLGFEDLGLLGPLLRERGYLTHYLDVVTQPVDTALIRAADLVVVLGGPVGAHDAGRYPFLADELLALRARLADGSPTLGICLGAQLLARALGAQVTPGAAREIGYAPVELTPEGTASPLRHLAGVPVLHWHNDMFGIPGNAQLLAGTPACPHQAFALGTQVLALQFHLETPAEDIERWLVGHAEALAAADIHPAGLRRAAVEAAPLLRTRAVAAVKEWLTAAGR</sequence>
<dbReference type="eggNOG" id="COG0518">
    <property type="taxonomic scope" value="Bacteria"/>
</dbReference>
<dbReference type="GO" id="GO:0016740">
    <property type="term" value="F:transferase activity"/>
    <property type="evidence" value="ECO:0007669"/>
    <property type="project" value="UniProtKB-KW"/>
</dbReference>
<comment type="caution">
    <text evidence="2">The sequence shown here is derived from an EMBL/GenBank/DDBJ whole genome shotgun (WGS) entry which is preliminary data.</text>
</comment>
<dbReference type="CDD" id="cd01741">
    <property type="entry name" value="GATase1_1"/>
    <property type="match status" value="1"/>
</dbReference>
<dbReference type="OrthoDB" id="5196541at2"/>
<keyword evidence="2" id="KW-0315">Glutamine amidotransferase</keyword>
<dbReference type="InterPro" id="IPR029062">
    <property type="entry name" value="Class_I_gatase-like"/>
</dbReference>
<evidence type="ECO:0000313" key="2">
    <source>
        <dbReference type="EMBL" id="KES04898.1"/>
    </source>
</evidence>